<gene>
    <name evidence="1" type="ORF">SAMN04488047_101414</name>
</gene>
<dbReference type="EMBL" id="FOXA01000001">
    <property type="protein sequence ID" value="SFO91125.1"/>
    <property type="molecule type" value="Genomic_DNA"/>
</dbReference>
<reference evidence="1 2" key="1">
    <citation type="submission" date="2016-10" db="EMBL/GenBank/DDBJ databases">
        <authorList>
            <person name="de Groot N.N."/>
        </authorList>
    </citation>
    <scope>NUCLEOTIDE SEQUENCE [LARGE SCALE GENOMIC DNA]</scope>
    <source>
        <strain evidence="1 2">DSM 19547</strain>
    </source>
</reference>
<dbReference type="Proteomes" id="UP000199356">
    <property type="component" value="Unassembled WGS sequence"/>
</dbReference>
<keyword evidence="2" id="KW-1185">Reference proteome</keyword>
<evidence type="ECO:0008006" key="3">
    <source>
        <dbReference type="Google" id="ProtNLM"/>
    </source>
</evidence>
<sequence length="140" mass="15582">MVRVISGIIVAVGLAGCTSQAQLDQTAFQRQFQLQENYQAVYARSNRQMRACNQASYYADVDGQLYPDLDYGEIVFGTSGGFVYSPFNVIRVERNGAGALVKLKTLTMAEEGTLEWLEYWARGGTRCPKVHYSETPPPIT</sequence>
<organism evidence="1 2">
    <name type="scientific">Tranquillimonas alkanivorans</name>
    <dbReference type="NCBI Taxonomy" id="441119"/>
    <lineage>
        <taxon>Bacteria</taxon>
        <taxon>Pseudomonadati</taxon>
        <taxon>Pseudomonadota</taxon>
        <taxon>Alphaproteobacteria</taxon>
        <taxon>Rhodobacterales</taxon>
        <taxon>Roseobacteraceae</taxon>
        <taxon>Tranquillimonas</taxon>
    </lineage>
</organism>
<proteinExistence type="predicted"/>
<name>A0A1I5L1H6_9RHOB</name>
<dbReference type="OrthoDB" id="8420734at2"/>
<dbReference type="AlphaFoldDB" id="A0A1I5L1H6"/>
<dbReference type="PROSITE" id="PS51257">
    <property type="entry name" value="PROKAR_LIPOPROTEIN"/>
    <property type="match status" value="1"/>
</dbReference>
<accession>A0A1I5L1H6</accession>
<evidence type="ECO:0000313" key="1">
    <source>
        <dbReference type="EMBL" id="SFO91125.1"/>
    </source>
</evidence>
<evidence type="ECO:0000313" key="2">
    <source>
        <dbReference type="Proteomes" id="UP000199356"/>
    </source>
</evidence>
<protein>
    <recommendedName>
        <fullName evidence="3">Lipoprotein</fullName>
    </recommendedName>
</protein>
<dbReference type="RefSeq" id="WP_143096097.1">
    <property type="nucleotide sequence ID" value="NZ_FOXA01000001.1"/>
</dbReference>